<dbReference type="AlphaFoldDB" id="A0AAN8A3E0"/>
<name>A0AAN8A3E0_9PEZI</name>
<feature type="compositionally biased region" description="Low complexity" evidence="1">
    <location>
        <begin position="580"/>
        <end position="592"/>
    </location>
</feature>
<proteinExistence type="predicted"/>
<dbReference type="Proteomes" id="UP001310594">
    <property type="component" value="Unassembled WGS sequence"/>
</dbReference>
<protein>
    <submittedName>
        <fullName evidence="2">Uncharacterized protein</fullName>
    </submittedName>
</protein>
<evidence type="ECO:0000256" key="1">
    <source>
        <dbReference type="SAM" id="MobiDB-lite"/>
    </source>
</evidence>
<accession>A0AAN8A3E0</accession>
<evidence type="ECO:0000313" key="2">
    <source>
        <dbReference type="EMBL" id="KAK5703124.1"/>
    </source>
</evidence>
<sequence length="645" mass="71797">MPQKDGIVVSLRHLGAAYDEYANKSAPTKPAINKTIFLRRLSTNTEERATLTLRIARHFQTYSAQHLHIRTIAGYQDEIVFCNQVLDAAGLRKARSDAGTKIGNITALPNPVENGKDTKIRLKDELQVHPGHIHVHVTRGFSRSPNHKRMWETERGLEVPGGDRSQIADEFEWQTLRSKNGATISMGMQIRPDDIDMSEYPSITRSGGSENAEQPRSPVQIIRRSQSVVGSGLRSSMPTPATSHTQDDEEDEDEIVIISSRTVPHDSPRLRATRGPALNSIRHDSVGSAGSKRKTSEEEDKDELQEQLHEIQLKRRGLQFDAEEFTINRKLRRLSKKAAGSGQTYDEYELRKEFEDGRSLVCRRTTPDIDEHAKVILKLAPGFKVRSALHLAVRITVNYGDQLVVHDQILDRSQVQTATTRGIQLAGLISLPTPIPTGQEAERPSHSWTWRKGIVCVSVTRGSAGSDRTVQDMSAKTWEAKVKKTQRTPPNGWITYCPGWASLASDSEGTMLSFEIRPPEQAAYGWDQDQDDEEIKPSALQLSQAAARVVLPGQSESADQNSVSEPIRTLSDANGARSPVSGAVDKAASSSAVKRKSTAASDEEEDMDELDDQLREVELKEKKVELEEKKIKIKHKMRKLNKKAA</sequence>
<feature type="region of interest" description="Disordered" evidence="1">
    <location>
        <begin position="193"/>
        <end position="305"/>
    </location>
</feature>
<comment type="caution">
    <text evidence="2">The sequence shown here is derived from an EMBL/GenBank/DDBJ whole genome shotgun (WGS) entry which is preliminary data.</text>
</comment>
<feature type="compositionally biased region" description="Polar residues" evidence="1">
    <location>
        <begin position="201"/>
        <end position="214"/>
    </location>
</feature>
<feature type="compositionally biased region" description="Polar residues" evidence="1">
    <location>
        <begin position="223"/>
        <end position="244"/>
    </location>
</feature>
<reference evidence="2" key="1">
    <citation type="submission" date="2023-08" db="EMBL/GenBank/DDBJ databases">
        <title>Black Yeasts Isolated from many extreme environments.</title>
        <authorList>
            <person name="Coleine C."/>
            <person name="Stajich J.E."/>
            <person name="Selbmann L."/>
        </authorList>
    </citation>
    <scope>NUCLEOTIDE SEQUENCE</scope>
    <source>
        <strain evidence="2">CCFEE 5810</strain>
    </source>
</reference>
<gene>
    <name evidence="2" type="ORF">LTR97_004073</name>
</gene>
<organism evidence="2 3">
    <name type="scientific">Elasticomyces elasticus</name>
    <dbReference type="NCBI Taxonomy" id="574655"/>
    <lineage>
        <taxon>Eukaryota</taxon>
        <taxon>Fungi</taxon>
        <taxon>Dikarya</taxon>
        <taxon>Ascomycota</taxon>
        <taxon>Pezizomycotina</taxon>
        <taxon>Dothideomycetes</taxon>
        <taxon>Dothideomycetidae</taxon>
        <taxon>Mycosphaerellales</taxon>
        <taxon>Teratosphaeriaceae</taxon>
        <taxon>Elasticomyces</taxon>
    </lineage>
</organism>
<dbReference type="EMBL" id="JAVRQU010000005">
    <property type="protein sequence ID" value="KAK5703124.1"/>
    <property type="molecule type" value="Genomic_DNA"/>
</dbReference>
<evidence type="ECO:0000313" key="3">
    <source>
        <dbReference type="Proteomes" id="UP001310594"/>
    </source>
</evidence>
<feature type="region of interest" description="Disordered" evidence="1">
    <location>
        <begin position="571"/>
        <end position="612"/>
    </location>
</feature>
<feature type="compositionally biased region" description="Acidic residues" evidence="1">
    <location>
        <begin position="601"/>
        <end position="611"/>
    </location>
</feature>